<evidence type="ECO:0000259" key="4">
    <source>
        <dbReference type="Pfam" id="PF20866"/>
    </source>
</evidence>
<evidence type="ECO:0000313" key="6">
    <source>
        <dbReference type="Proteomes" id="UP000001955"/>
    </source>
</evidence>
<dbReference type="STRING" id="630626.EBL_c35250"/>
<keyword evidence="1 5" id="KW-0808">Transferase</keyword>
<dbReference type="Pfam" id="PF10620">
    <property type="entry name" value="MdcG"/>
    <property type="match status" value="1"/>
</dbReference>
<dbReference type="EMBL" id="CP001560">
    <property type="protein sequence ID" value="AFJ48580.1"/>
    <property type="molecule type" value="Genomic_DNA"/>
</dbReference>
<evidence type="ECO:0000313" key="5">
    <source>
        <dbReference type="EMBL" id="AFJ48580.1"/>
    </source>
</evidence>
<dbReference type="GO" id="GO:0016779">
    <property type="term" value="F:nucleotidyltransferase activity"/>
    <property type="evidence" value="ECO:0007669"/>
    <property type="project" value="UniProtKB-KW"/>
</dbReference>
<protein>
    <submittedName>
        <fullName evidence="5">Phosphoribosyl-dephospho-CoA transferase</fullName>
    </submittedName>
</protein>
<dbReference type="InterPro" id="IPR048903">
    <property type="entry name" value="MdcG_N"/>
</dbReference>
<evidence type="ECO:0000256" key="2">
    <source>
        <dbReference type="ARBA" id="ARBA00022695"/>
    </source>
</evidence>
<evidence type="ECO:0000256" key="1">
    <source>
        <dbReference type="ARBA" id="ARBA00022679"/>
    </source>
</evidence>
<name>I2BDH6_SHIBC</name>
<dbReference type="AlphaFoldDB" id="I2BDH6"/>
<dbReference type="NCBIfam" id="NF002332">
    <property type="entry name" value="PRK01293.1"/>
    <property type="match status" value="1"/>
</dbReference>
<proteinExistence type="predicted"/>
<dbReference type="RefSeq" id="WP_002441707.1">
    <property type="nucleotide sequence ID" value="NC_017910.1"/>
</dbReference>
<dbReference type="NCBIfam" id="TIGR03135">
    <property type="entry name" value="malonate_mdcG"/>
    <property type="match status" value="1"/>
</dbReference>
<accession>I2BDH6</accession>
<reference evidence="5 6" key="1">
    <citation type="journal article" date="2012" name="J. Bacteriol.">
        <title>Complete genome sequence of the B12-producing Shimwellia blattae strain DSM 4481, isolated from a cockroach.</title>
        <authorList>
            <person name="Brzuszkiewicz E."/>
            <person name="Waschkowitz T."/>
            <person name="Wiezer A."/>
            <person name="Daniel R."/>
        </authorList>
    </citation>
    <scope>NUCLEOTIDE SEQUENCE [LARGE SCALE GENOMIC DNA]</scope>
    <source>
        <strain evidence="6">ATCC 29907 / DSM 4481 / JCM 1650 / NBRC 105725 / CDC 9005-74</strain>
    </source>
</reference>
<dbReference type="HOGENOM" id="CLU_111981_0_0_6"/>
<dbReference type="KEGG" id="ebt:EBL_c35250"/>
<feature type="domain" description="Phosphoribosyl-dephospho-CoA transferase MdcG N-terminal" evidence="4">
    <location>
        <begin position="7"/>
        <end position="78"/>
    </location>
</feature>
<dbReference type="InterPro" id="IPR049180">
    <property type="entry name" value="MdcG_C"/>
</dbReference>
<dbReference type="OrthoDB" id="1275217at2"/>
<dbReference type="Pfam" id="PF20866">
    <property type="entry name" value="MdcG_N"/>
    <property type="match status" value="1"/>
</dbReference>
<sequence length="206" mass="22709">MMTVTPRAHDLLWLDSNTPPQGITDPWVAEYWHCGLPVVVRRDTDPQGRIPVGIRGATRAQRAAGWVAPRRVVRVVTPEQLSRPAVLASSPYGQMAPLRAARQLAERPWPWQWGITGSVGYALATGAGVLHGDSDLDLTIRAPLPLSRALLETWQRLVSGLSCRADTQLETPAGAIALNEWLRDGRGLLKTCRGPRLVRSPWHVEE</sequence>
<dbReference type="eggNOG" id="ENOG502Z8NU">
    <property type="taxonomic scope" value="Bacteria"/>
</dbReference>
<keyword evidence="6" id="KW-1185">Reference proteome</keyword>
<feature type="domain" description="Phosphoribosyl-dephospho-CoA transferase MdcG C-terminal" evidence="3">
    <location>
        <begin position="94"/>
        <end position="201"/>
    </location>
</feature>
<keyword evidence="2" id="KW-0548">Nucleotidyltransferase</keyword>
<dbReference type="Proteomes" id="UP000001955">
    <property type="component" value="Chromosome"/>
</dbReference>
<evidence type="ECO:0000259" key="3">
    <source>
        <dbReference type="Pfam" id="PF10620"/>
    </source>
</evidence>
<organism evidence="5 6">
    <name type="scientific">Shimwellia blattae (strain ATCC 29907 / DSM 4481 / JCM 1650 / NBRC 105725 / CDC 9005-74)</name>
    <name type="common">Escherichia blattae</name>
    <dbReference type="NCBI Taxonomy" id="630626"/>
    <lineage>
        <taxon>Bacteria</taxon>
        <taxon>Pseudomonadati</taxon>
        <taxon>Pseudomonadota</taxon>
        <taxon>Gammaproteobacteria</taxon>
        <taxon>Enterobacterales</taxon>
        <taxon>Enterobacteriaceae</taxon>
        <taxon>Shimwellia</taxon>
    </lineage>
</organism>
<gene>
    <name evidence="5" type="primary">mdcG</name>
    <name evidence="5" type="ordered locus">EBL_c35250</name>
</gene>
<accession>K6W1K5</accession>
<dbReference type="InterPro" id="IPR017557">
    <property type="entry name" value="Holo-ACP_synthase"/>
</dbReference>
<dbReference type="PATRIC" id="fig|630626.3.peg.3438"/>